<dbReference type="PROSITE" id="PS50088">
    <property type="entry name" value="ANK_REPEAT"/>
    <property type="match status" value="3"/>
</dbReference>
<evidence type="ECO:0000313" key="4">
    <source>
        <dbReference type="EMBL" id="RPE09374.1"/>
    </source>
</evidence>
<feature type="repeat" description="ANK" evidence="3">
    <location>
        <begin position="57"/>
        <end position="82"/>
    </location>
</feature>
<dbReference type="PANTHER" id="PTHR24198">
    <property type="entry name" value="ANKYRIN REPEAT AND PROTEIN KINASE DOMAIN-CONTAINING PROTEIN"/>
    <property type="match status" value="1"/>
</dbReference>
<evidence type="ECO:0000313" key="5">
    <source>
        <dbReference type="Proteomes" id="UP000278351"/>
    </source>
</evidence>
<dbReference type="PROSITE" id="PS50297">
    <property type="entry name" value="ANK_REP_REGION"/>
    <property type="match status" value="3"/>
</dbReference>
<evidence type="ECO:0008006" key="6">
    <source>
        <dbReference type="Google" id="ProtNLM"/>
    </source>
</evidence>
<sequence>MTTPHELTYHLPIDTPSGTISNTAHVWRILQASYDGNLEAVRHAAKENPALLYAQFNYTPPIHFAVREGHTALVRYLLEHGAFDPAYRTYPFLDDLVTIAFDRGHDAIAHLLQHYINHPPEHAFKGDCGRIYFSRTAAAQQFEALADKGDVPGVERLLQENPALVHDATYFWGEGILCMPAKAADIPMMQLLLRYGARFPAVSKWPQFYYFEKYDGTVFILENGMSANHRTWQEVTILHDMAQKGKLQMAELLLRHGADINAIDDEYQSTPLGLAARWGHAPMVEYLLQQGADPYAAGASWARPIAWATRKNHEAVRRLLVDAT</sequence>
<protein>
    <recommendedName>
        <fullName evidence="6">Ankyrin repeat domain-containing protein</fullName>
    </recommendedName>
</protein>
<accession>A0A3N4QC92</accession>
<keyword evidence="5" id="KW-1185">Reference proteome</keyword>
<evidence type="ECO:0000256" key="3">
    <source>
        <dbReference type="PROSITE-ProRule" id="PRU00023"/>
    </source>
</evidence>
<name>A0A3N4QC92_9BACT</name>
<comment type="caution">
    <text evidence="4">The sequence shown here is derived from an EMBL/GenBank/DDBJ whole genome shotgun (WGS) entry which is preliminary data.</text>
</comment>
<dbReference type="SMART" id="SM00248">
    <property type="entry name" value="ANK"/>
    <property type="match status" value="3"/>
</dbReference>
<evidence type="ECO:0000256" key="1">
    <source>
        <dbReference type="ARBA" id="ARBA00022737"/>
    </source>
</evidence>
<dbReference type="Pfam" id="PF12796">
    <property type="entry name" value="Ank_2"/>
    <property type="match status" value="1"/>
</dbReference>
<dbReference type="Proteomes" id="UP000278351">
    <property type="component" value="Unassembled WGS sequence"/>
</dbReference>
<gene>
    <name evidence="4" type="ORF">EGT74_20485</name>
</gene>
<dbReference type="AlphaFoldDB" id="A0A3N4QC92"/>
<reference evidence="4 5" key="1">
    <citation type="submission" date="2018-11" db="EMBL/GenBank/DDBJ databases">
        <title>Chitinophaga lutea sp.nov., isolate from arsenic contaminated soil.</title>
        <authorList>
            <person name="Zong Y."/>
        </authorList>
    </citation>
    <scope>NUCLEOTIDE SEQUENCE [LARGE SCALE GENOMIC DNA]</scope>
    <source>
        <strain evidence="4 5">ZY74</strain>
    </source>
</reference>
<feature type="repeat" description="ANK" evidence="3">
    <location>
        <begin position="233"/>
        <end position="265"/>
    </location>
</feature>
<dbReference type="PANTHER" id="PTHR24198:SF165">
    <property type="entry name" value="ANKYRIN REPEAT-CONTAINING PROTEIN-RELATED"/>
    <property type="match status" value="1"/>
</dbReference>
<proteinExistence type="predicted"/>
<dbReference type="InterPro" id="IPR036770">
    <property type="entry name" value="Ankyrin_rpt-contain_sf"/>
</dbReference>
<dbReference type="Pfam" id="PF00023">
    <property type="entry name" value="Ank"/>
    <property type="match status" value="1"/>
</dbReference>
<keyword evidence="1" id="KW-0677">Repeat</keyword>
<dbReference type="EMBL" id="RPDH01000002">
    <property type="protein sequence ID" value="RPE09374.1"/>
    <property type="molecule type" value="Genomic_DNA"/>
</dbReference>
<keyword evidence="2 3" id="KW-0040">ANK repeat</keyword>
<dbReference type="SUPFAM" id="SSF48403">
    <property type="entry name" value="Ankyrin repeat"/>
    <property type="match status" value="1"/>
</dbReference>
<feature type="repeat" description="ANK" evidence="3">
    <location>
        <begin position="267"/>
        <end position="299"/>
    </location>
</feature>
<evidence type="ECO:0000256" key="2">
    <source>
        <dbReference type="ARBA" id="ARBA00023043"/>
    </source>
</evidence>
<dbReference type="RefSeq" id="WP_123848371.1">
    <property type="nucleotide sequence ID" value="NZ_RPDH01000002.1"/>
</dbReference>
<dbReference type="Gene3D" id="1.25.40.20">
    <property type="entry name" value="Ankyrin repeat-containing domain"/>
    <property type="match status" value="2"/>
</dbReference>
<organism evidence="4 5">
    <name type="scientific">Chitinophaga lutea</name>
    <dbReference type="NCBI Taxonomy" id="2488634"/>
    <lineage>
        <taxon>Bacteria</taxon>
        <taxon>Pseudomonadati</taxon>
        <taxon>Bacteroidota</taxon>
        <taxon>Chitinophagia</taxon>
        <taxon>Chitinophagales</taxon>
        <taxon>Chitinophagaceae</taxon>
        <taxon>Chitinophaga</taxon>
    </lineage>
</organism>
<dbReference type="InterPro" id="IPR002110">
    <property type="entry name" value="Ankyrin_rpt"/>
</dbReference>
<dbReference type="OrthoDB" id="5657095at2"/>